<dbReference type="InterPro" id="IPR004635">
    <property type="entry name" value="Pept_S49_SppA"/>
</dbReference>
<evidence type="ECO:0000256" key="5">
    <source>
        <dbReference type="ARBA" id="ARBA00022825"/>
    </source>
</evidence>
<dbReference type="InterPro" id="IPR047272">
    <property type="entry name" value="S49_SppA_C"/>
</dbReference>
<reference evidence="10 11" key="1">
    <citation type="submission" date="2020-07" db="EMBL/GenBank/DDBJ databases">
        <authorList>
            <person name="Feng X."/>
        </authorList>
    </citation>
    <scope>NUCLEOTIDE SEQUENCE [LARGE SCALE GENOMIC DNA]</scope>
    <source>
        <strain evidence="10 11">JCM31066</strain>
    </source>
</reference>
<dbReference type="EMBL" id="JACHVB010000060">
    <property type="protein sequence ID" value="MBC2596048.1"/>
    <property type="molecule type" value="Genomic_DNA"/>
</dbReference>
<evidence type="ECO:0000256" key="3">
    <source>
        <dbReference type="ARBA" id="ARBA00022670"/>
    </source>
</evidence>
<dbReference type="GO" id="GO:0006465">
    <property type="term" value="P:signal peptide processing"/>
    <property type="evidence" value="ECO:0007669"/>
    <property type="project" value="InterPro"/>
</dbReference>
<keyword evidence="6 8" id="KW-0472">Membrane</keyword>
<dbReference type="InterPro" id="IPR002142">
    <property type="entry name" value="Peptidase_S49"/>
</dbReference>
<dbReference type="InterPro" id="IPR047217">
    <property type="entry name" value="S49_SppA_67K_type_N"/>
</dbReference>
<feature type="transmembrane region" description="Helical" evidence="8">
    <location>
        <begin position="6"/>
        <end position="30"/>
    </location>
</feature>
<evidence type="ECO:0000256" key="2">
    <source>
        <dbReference type="ARBA" id="ARBA00008683"/>
    </source>
</evidence>
<dbReference type="CDD" id="cd07018">
    <property type="entry name" value="S49_SppA_67K_type"/>
    <property type="match status" value="1"/>
</dbReference>
<evidence type="ECO:0000256" key="4">
    <source>
        <dbReference type="ARBA" id="ARBA00022801"/>
    </source>
</evidence>
<dbReference type="NCBIfam" id="TIGR00705">
    <property type="entry name" value="SppA_67K"/>
    <property type="match status" value="1"/>
</dbReference>
<dbReference type="Pfam" id="PF01343">
    <property type="entry name" value="Peptidase_S49"/>
    <property type="match status" value="2"/>
</dbReference>
<dbReference type="PANTHER" id="PTHR33209:SF1">
    <property type="entry name" value="PEPTIDASE S49 DOMAIN-CONTAINING PROTEIN"/>
    <property type="match status" value="1"/>
</dbReference>
<evidence type="ECO:0000259" key="9">
    <source>
        <dbReference type="Pfam" id="PF01343"/>
    </source>
</evidence>
<organism evidence="10 11">
    <name type="scientific">Ruficoccus amylovorans</name>
    <dbReference type="NCBI Taxonomy" id="1804625"/>
    <lineage>
        <taxon>Bacteria</taxon>
        <taxon>Pseudomonadati</taxon>
        <taxon>Verrucomicrobiota</taxon>
        <taxon>Opitutia</taxon>
        <taxon>Puniceicoccales</taxon>
        <taxon>Cerasicoccaceae</taxon>
        <taxon>Ruficoccus</taxon>
    </lineage>
</organism>
<dbReference type="GO" id="GO:0016020">
    <property type="term" value="C:membrane"/>
    <property type="evidence" value="ECO:0007669"/>
    <property type="project" value="UniProtKB-SubCell"/>
</dbReference>
<dbReference type="InterPro" id="IPR004634">
    <property type="entry name" value="Pept_S49_pIV"/>
</dbReference>
<dbReference type="Proteomes" id="UP000546464">
    <property type="component" value="Unassembled WGS sequence"/>
</dbReference>
<dbReference type="NCBIfam" id="TIGR00706">
    <property type="entry name" value="SppA_dom"/>
    <property type="match status" value="1"/>
</dbReference>
<keyword evidence="3" id="KW-0645">Protease</keyword>
<dbReference type="PANTHER" id="PTHR33209">
    <property type="entry name" value="PROTEASE 4"/>
    <property type="match status" value="1"/>
</dbReference>
<dbReference type="AlphaFoldDB" id="A0A842HJ96"/>
<accession>A0A842HJ96</accession>
<protein>
    <submittedName>
        <fullName evidence="10">Signal peptide peptidase SppA</fullName>
    </submittedName>
</protein>
<comment type="similarity">
    <text evidence="2">Belongs to the peptidase S49 family.</text>
</comment>
<sequence length="600" mass="65215">MVAANLTALSIALGVCIMGGFFLMIMFALVSANKPRPSVPGSAVLVVDLWMNISDSPPETNLGDVVDQAVYGPEVPRLSLLEVVDGIERAARDERIEALFLYGSLIPENYGSGIAALREVREAVETFKASGKPVYAYAVDPTMRDYYLMSVADEVILHPFGLLSLNGLASEMIYFGDAFKKYGIGVQTTRVGKYKSAVEMFTGSKMSEPDRLQTTELLNDIWGDILGDVAQGRGLDPVQLRALSDEKGFFTGEMALSADLADRVAYMDEVIGLLEEKVGYDPDLESFRQIGLADYVRIEGFSGGYRYGGNQVAVVYAEGDIVDGEGMRGQVGGDRLARDLRYLRTNPDVAAIVLRVNSPGGSALASEVIQREMREAAEEKPVIVSMGSLAASGGYWISAYGDRIFAEPTTITGSIGVFGLFFNLEGLASEHGITFDGVKTSTYADLYTVSRPKTEQEMALVQQYTDFLYDAFIDKVAEGRDLSDEQVRRIAQGRVWSGTDAVGIGLVDEIGGLGDAIRYAAGQAGVADDYTVTQIPERKNFSQALEEFLQQTGEQAPVVKGRGDLLTQAMKRLEAELAVVRSFNDPKGLYARLPYSLEIR</sequence>
<evidence type="ECO:0000256" key="7">
    <source>
        <dbReference type="PIRSR" id="PIRSR001217-1"/>
    </source>
</evidence>
<dbReference type="PIRSF" id="PIRSF001217">
    <property type="entry name" value="Protease_4_SppA"/>
    <property type="match status" value="1"/>
</dbReference>
<evidence type="ECO:0000256" key="6">
    <source>
        <dbReference type="ARBA" id="ARBA00023136"/>
    </source>
</evidence>
<comment type="caution">
    <text evidence="10">The sequence shown here is derived from an EMBL/GenBank/DDBJ whole genome shotgun (WGS) entry which is preliminary data.</text>
</comment>
<feature type="domain" description="Peptidase S49" evidence="9">
    <location>
        <begin position="127"/>
        <end position="279"/>
    </location>
</feature>
<proteinExistence type="inferred from homology"/>
<keyword evidence="5" id="KW-0720">Serine protease</keyword>
<name>A0A842HJ96_9BACT</name>
<dbReference type="CDD" id="cd07023">
    <property type="entry name" value="S49_Sppa_N_C"/>
    <property type="match status" value="1"/>
</dbReference>
<keyword evidence="8" id="KW-0812">Transmembrane</keyword>
<dbReference type="InterPro" id="IPR029045">
    <property type="entry name" value="ClpP/crotonase-like_dom_sf"/>
</dbReference>
<gene>
    <name evidence="10" type="primary">sppA</name>
    <name evidence="10" type="ORF">H5P28_17410</name>
</gene>
<evidence type="ECO:0000256" key="1">
    <source>
        <dbReference type="ARBA" id="ARBA00004370"/>
    </source>
</evidence>
<feature type="domain" description="Peptidase S49" evidence="9">
    <location>
        <begin position="377"/>
        <end position="526"/>
    </location>
</feature>
<dbReference type="GO" id="GO:0008236">
    <property type="term" value="F:serine-type peptidase activity"/>
    <property type="evidence" value="ECO:0007669"/>
    <property type="project" value="UniProtKB-KW"/>
</dbReference>
<feature type="active site" description="Proton donor/acceptor" evidence="7">
    <location>
        <position position="195"/>
    </location>
</feature>
<keyword evidence="11" id="KW-1185">Reference proteome</keyword>
<evidence type="ECO:0000313" key="10">
    <source>
        <dbReference type="EMBL" id="MBC2596048.1"/>
    </source>
</evidence>
<comment type="subcellular location">
    <subcellularLocation>
        <location evidence="1">Membrane</location>
    </subcellularLocation>
</comment>
<keyword evidence="8" id="KW-1133">Transmembrane helix</keyword>
<feature type="active site" description="Nucleophile" evidence="7">
    <location>
        <position position="392"/>
    </location>
</feature>
<evidence type="ECO:0000256" key="8">
    <source>
        <dbReference type="SAM" id="Phobius"/>
    </source>
</evidence>
<evidence type="ECO:0000313" key="11">
    <source>
        <dbReference type="Proteomes" id="UP000546464"/>
    </source>
</evidence>
<dbReference type="Gene3D" id="3.90.226.10">
    <property type="entry name" value="2-enoyl-CoA Hydratase, Chain A, domain 1"/>
    <property type="match status" value="4"/>
</dbReference>
<dbReference type="SUPFAM" id="SSF52096">
    <property type="entry name" value="ClpP/crotonase"/>
    <property type="match status" value="2"/>
</dbReference>
<keyword evidence="4" id="KW-0378">Hydrolase</keyword>